<evidence type="ECO:0000256" key="1">
    <source>
        <dbReference type="ARBA" id="ARBA00001974"/>
    </source>
</evidence>
<dbReference type="InterPro" id="IPR050416">
    <property type="entry name" value="FAD-linked_Oxidoreductase"/>
</dbReference>
<protein>
    <submittedName>
        <fullName evidence="8">FAD-dependent oxidase</fullName>
    </submittedName>
</protein>
<comment type="caution">
    <text evidence="8">The sequence shown here is derived from an EMBL/GenBank/DDBJ whole genome shotgun (WGS) entry which is preliminary data.</text>
</comment>
<keyword evidence="9" id="KW-1185">Reference proteome</keyword>
<evidence type="ECO:0000256" key="4">
    <source>
        <dbReference type="ARBA" id="ARBA00022827"/>
    </source>
</evidence>
<name>A0ABQ8G389_9PEZI</name>
<evidence type="ECO:0000313" key="9">
    <source>
        <dbReference type="Proteomes" id="UP000774617"/>
    </source>
</evidence>
<dbReference type="Proteomes" id="UP000774617">
    <property type="component" value="Unassembled WGS sequence"/>
</dbReference>
<gene>
    <name evidence="8" type="ORF">B0J12DRAFT_629442</name>
</gene>
<comment type="similarity">
    <text evidence="2">Belongs to the oxygen-dependent FAD-linked oxidoreductase family.</text>
</comment>
<comment type="cofactor">
    <cofactor evidence="1">
        <name>FAD</name>
        <dbReference type="ChEBI" id="CHEBI:57692"/>
    </cofactor>
</comment>
<feature type="domain" description="FAD-binding PCMH-type" evidence="7">
    <location>
        <begin position="54"/>
        <end position="226"/>
    </location>
</feature>
<dbReference type="SUPFAM" id="SSF56176">
    <property type="entry name" value="FAD-binding/transporter-associated domain-like"/>
    <property type="match status" value="1"/>
</dbReference>
<dbReference type="InterPro" id="IPR006094">
    <property type="entry name" value="Oxid_FAD_bind_N"/>
</dbReference>
<dbReference type="PANTHER" id="PTHR42973:SF39">
    <property type="entry name" value="FAD-BINDING PCMH-TYPE DOMAIN-CONTAINING PROTEIN"/>
    <property type="match status" value="1"/>
</dbReference>
<dbReference type="InterPro" id="IPR016166">
    <property type="entry name" value="FAD-bd_PCMH"/>
</dbReference>
<keyword evidence="3" id="KW-0285">Flavoprotein</keyword>
<dbReference type="InterPro" id="IPR036318">
    <property type="entry name" value="FAD-bd_PCMH-like_sf"/>
</dbReference>
<organism evidence="8 9">
    <name type="scientific">Macrophomina phaseolina</name>
    <dbReference type="NCBI Taxonomy" id="35725"/>
    <lineage>
        <taxon>Eukaryota</taxon>
        <taxon>Fungi</taxon>
        <taxon>Dikarya</taxon>
        <taxon>Ascomycota</taxon>
        <taxon>Pezizomycotina</taxon>
        <taxon>Dothideomycetes</taxon>
        <taxon>Dothideomycetes incertae sedis</taxon>
        <taxon>Botryosphaeriales</taxon>
        <taxon>Botryosphaeriaceae</taxon>
        <taxon>Macrophomina</taxon>
    </lineage>
</organism>
<evidence type="ECO:0000313" key="8">
    <source>
        <dbReference type="EMBL" id="KAH7043359.1"/>
    </source>
</evidence>
<sequence>MLFSLPLLSLFHLAYGQCDQAASYFRSSLSPESQVFVPSTPDYSENVVERWNTYPKPSFALAIKPNDETDVQKIVNYSRQNNVSILAIGGGHGGSTTLNSVRDGILIDLSHFSRVNVSADRNLMAIGGAVRFRDVMEPLQRAGKEMPVGSCSCVGMTSAAMGGGIGALNGKYGLMLDSLESVRMVVGTGEILTASATEHPDLFWGVRGAGHNLGIVTSSTFRVYDATNGGMVLNADMRFAPATNRSVFQVLESFAHAQPDELALTLSWKYDAEGCGGTCMLLNAIFSGSSEDGMRLLRPFLELEPYAQNISTVSWSSSLKVARFGADSKACTTGRSHSVWSGNLYVFDTAAFGRAFDYYDTRVLAGDGKLDDSGLTLTMNGVTGITAVPDDNTAYAHRDARAFFYFDIKTKDQSISDQADDMGRGIRTILASGSASPSAELDVYVNFAHGDEDPSAVYGERKLPKLKSLVAKYDPDRLFGHFNSI</sequence>
<accession>A0ABQ8G389</accession>
<feature type="signal peptide" evidence="6">
    <location>
        <begin position="1"/>
        <end position="16"/>
    </location>
</feature>
<evidence type="ECO:0000256" key="6">
    <source>
        <dbReference type="SAM" id="SignalP"/>
    </source>
</evidence>
<evidence type="ECO:0000256" key="2">
    <source>
        <dbReference type="ARBA" id="ARBA00005466"/>
    </source>
</evidence>
<evidence type="ECO:0000256" key="3">
    <source>
        <dbReference type="ARBA" id="ARBA00022630"/>
    </source>
</evidence>
<dbReference type="Pfam" id="PF01565">
    <property type="entry name" value="FAD_binding_4"/>
    <property type="match status" value="1"/>
</dbReference>
<dbReference type="PANTHER" id="PTHR42973">
    <property type="entry name" value="BINDING OXIDOREDUCTASE, PUTATIVE (AFU_ORTHOLOGUE AFUA_1G17690)-RELATED"/>
    <property type="match status" value="1"/>
</dbReference>
<dbReference type="InterPro" id="IPR012951">
    <property type="entry name" value="BBE"/>
</dbReference>
<keyword evidence="6" id="KW-0732">Signal</keyword>
<evidence type="ECO:0000259" key="7">
    <source>
        <dbReference type="PROSITE" id="PS51387"/>
    </source>
</evidence>
<dbReference type="EMBL" id="JAGTJR010000023">
    <property type="protein sequence ID" value="KAH7043359.1"/>
    <property type="molecule type" value="Genomic_DNA"/>
</dbReference>
<proteinExistence type="inferred from homology"/>
<keyword evidence="4" id="KW-0274">FAD</keyword>
<dbReference type="PROSITE" id="PS51387">
    <property type="entry name" value="FAD_PCMH"/>
    <property type="match status" value="1"/>
</dbReference>
<feature type="chain" id="PRO_5045948234" evidence="6">
    <location>
        <begin position="17"/>
        <end position="485"/>
    </location>
</feature>
<dbReference type="Pfam" id="PF08031">
    <property type="entry name" value="BBE"/>
    <property type="match status" value="1"/>
</dbReference>
<dbReference type="InterPro" id="IPR016169">
    <property type="entry name" value="FAD-bd_PCMH_sub2"/>
</dbReference>
<keyword evidence="5" id="KW-0560">Oxidoreductase</keyword>
<reference evidence="8 9" key="1">
    <citation type="journal article" date="2021" name="Nat. Commun.">
        <title>Genetic determinants of endophytism in the Arabidopsis root mycobiome.</title>
        <authorList>
            <person name="Mesny F."/>
            <person name="Miyauchi S."/>
            <person name="Thiergart T."/>
            <person name="Pickel B."/>
            <person name="Atanasova L."/>
            <person name="Karlsson M."/>
            <person name="Huettel B."/>
            <person name="Barry K.W."/>
            <person name="Haridas S."/>
            <person name="Chen C."/>
            <person name="Bauer D."/>
            <person name="Andreopoulos W."/>
            <person name="Pangilinan J."/>
            <person name="LaButti K."/>
            <person name="Riley R."/>
            <person name="Lipzen A."/>
            <person name="Clum A."/>
            <person name="Drula E."/>
            <person name="Henrissat B."/>
            <person name="Kohler A."/>
            <person name="Grigoriev I.V."/>
            <person name="Martin F.M."/>
            <person name="Hacquard S."/>
        </authorList>
    </citation>
    <scope>NUCLEOTIDE SEQUENCE [LARGE SCALE GENOMIC DNA]</scope>
    <source>
        <strain evidence="8 9">MPI-SDFR-AT-0080</strain>
    </source>
</reference>
<dbReference type="Gene3D" id="3.40.462.20">
    <property type="match status" value="1"/>
</dbReference>
<dbReference type="Gene3D" id="3.30.465.10">
    <property type="match status" value="1"/>
</dbReference>
<evidence type="ECO:0000256" key="5">
    <source>
        <dbReference type="ARBA" id="ARBA00023002"/>
    </source>
</evidence>